<proteinExistence type="predicted"/>
<organism evidence="2 3">
    <name type="scientific">Saprolegnia diclina (strain VS20)</name>
    <dbReference type="NCBI Taxonomy" id="1156394"/>
    <lineage>
        <taxon>Eukaryota</taxon>
        <taxon>Sar</taxon>
        <taxon>Stramenopiles</taxon>
        <taxon>Oomycota</taxon>
        <taxon>Saprolegniomycetes</taxon>
        <taxon>Saprolegniales</taxon>
        <taxon>Saprolegniaceae</taxon>
        <taxon>Saprolegnia</taxon>
    </lineage>
</organism>
<dbReference type="AlphaFoldDB" id="T0R1W8"/>
<feature type="region of interest" description="Disordered" evidence="1">
    <location>
        <begin position="58"/>
        <end position="86"/>
    </location>
</feature>
<sequence length="86" mass="9837">MPPTGFPTEGYVSLRRYPEHIRDVCVVDQSENADVYKLINHTDELVQKMQDAANRLQVSLDTSRQRSAKRQMLDDGSSPKRQCVES</sequence>
<dbReference type="Proteomes" id="UP000030762">
    <property type="component" value="Unassembled WGS sequence"/>
</dbReference>
<name>T0R1W8_SAPDV</name>
<dbReference type="EMBL" id="JH767136">
    <property type="protein sequence ID" value="EQC40340.1"/>
    <property type="molecule type" value="Genomic_DNA"/>
</dbReference>
<evidence type="ECO:0000313" key="3">
    <source>
        <dbReference type="Proteomes" id="UP000030762"/>
    </source>
</evidence>
<keyword evidence="3" id="KW-1185">Reference proteome</keyword>
<reference evidence="2 3" key="1">
    <citation type="submission" date="2012-04" db="EMBL/GenBank/DDBJ databases">
        <title>The Genome Sequence of Saprolegnia declina VS20.</title>
        <authorList>
            <consortium name="The Broad Institute Genome Sequencing Platform"/>
            <person name="Russ C."/>
            <person name="Nusbaum C."/>
            <person name="Tyler B."/>
            <person name="van West P."/>
            <person name="Dieguez-Uribeondo J."/>
            <person name="de Bruijn I."/>
            <person name="Tripathy S."/>
            <person name="Jiang R."/>
            <person name="Young S.K."/>
            <person name="Zeng Q."/>
            <person name="Gargeya S."/>
            <person name="Fitzgerald M."/>
            <person name="Haas B."/>
            <person name="Abouelleil A."/>
            <person name="Alvarado L."/>
            <person name="Arachchi H.M."/>
            <person name="Berlin A."/>
            <person name="Chapman S.B."/>
            <person name="Goldberg J."/>
            <person name="Griggs A."/>
            <person name="Gujja S."/>
            <person name="Hansen M."/>
            <person name="Howarth C."/>
            <person name="Imamovic A."/>
            <person name="Larimer J."/>
            <person name="McCowen C."/>
            <person name="Montmayeur A."/>
            <person name="Murphy C."/>
            <person name="Neiman D."/>
            <person name="Pearson M."/>
            <person name="Priest M."/>
            <person name="Roberts A."/>
            <person name="Saif S."/>
            <person name="Shea T."/>
            <person name="Sisk P."/>
            <person name="Sykes S."/>
            <person name="Wortman J."/>
            <person name="Nusbaum C."/>
            <person name="Birren B."/>
        </authorList>
    </citation>
    <scope>NUCLEOTIDE SEQUENCE [LARGE SCALE GENOMIC DNA]</scope>
    <source>
        <strain evidence="2 3">VS20</strain>
    </source>
</reference>
<dbReference type="RefSeq" id="XP_008606039.1">
    <property type="nucleotide sequence ID" value="XM_008607817.1"/>
</dbReference>
<gene>
    <name evidence="2" type="ORF">SDRG_02241</name>
</gene>
<dbReference type="GeneID" id="19942968"/>
<protein>
    <submittedName>
        <fullName evidence="2">Uncharacterized protein</fullName>
    </submittedName>
</protein>
<dbReference type="VEuPathDB" id="FungiDB:SDRG_02241"/>
<evidence type="ECO:0000256" key="1">
    <source>
        <dbReference type="SAM" id="MobiDB-lite"/>
    </source>
</evidence>
<evidence type="ECO:0000313" key="2">
    <source>
        <dbReference type="EMBL" id="EQC40340.1"/>
    </source>
</evidence>
<accession>T0R1W8</accession>
<dbReference type="InParanoid" id="T0R1W8"/>